<keyword evidence="2" id="KW-0732">Signal</keyword>
<evidence type="ECO:0000313" key="4">
    <source>
        <dbReference type="EMBL" id="ATE55787.1"/>
    </source>
</evidence>
<dbReference type="Pfam" id="PF19803">
    <property type="entry name" value="DUF6286"/>
    <property type="match status" value="1"/>
</dbReference>
<organism evidence="4 5">
    <name type="scientific">Actinosynnema pretiosum</name>
    <dbReference type="NCBI Taxonomy" id="42197"/>
    <lineage>
        <taxon>Bacteria</taxon>
        <taxon>Bacillati</taxon>
        <taxon>Actinomycetota</taxon>
        <taxon>Actinomycetes</taxon>
        <taxon>Pseudonocardiales</taxon>
        <taxon>Pseudonocardiaceae</taxon>
        <taxon>Actinosynnema</taxon>
    </lineage>
</organism>
<proteinExistence type="predicted"/>
<dbReference type="RefSeq" id="WP_096495618.1">
    <property type="nucleotide sequence ID" value="NZ_CP023445.1"/>
</dbReference>
<name>A0A290Z9V0_9PSEU</name>
<evidence type="ECO:0000256" key="2">
    <source>
        <dbReference type="SAM" id="SignalP"/>
    </source>
</evidence>
<dbReference type="KEGG" id="apre:CNX65_22960"/>
<gene>
    <name evidence="4" type="ORF">CNX65_22960</name>
</gene>
<sequence length="181" mass="18714">MKRSSRRSAPAVLVALAVLAACAVVTTVAARRILGLTPWIETGALFAALHGARWTDPVVTLAAAACALLGAVLLLCALLPGAPTVVPLRDDDPDVERAVSSGVTRRSLRRALRATAASVDGVNAAGLVLTRRAVSATVTTDRTSTAGLADAVRAAVEERLDRLGPAGRPEVGVRVKARRTR</sequence>
<evidence type="ECO:0000256" key="1">
    <source>
        <dbReference type="SAM" id="Phobius"/>
    </source>
</evidence>
<feature type="transmembrane region" description="Helical" evidence="1">
    <location>
        <begin position="54"/>
        <end position="79"/>
    </location>
</feature>
<keyword evidence="5" id="KW-1185">Reference proteome</keyword>
<feature type="domain" description="DUF6286" evidence="3">
    <location>
        <begin position="68"/>
        <end position="176"/>
    </location>
</feature>
<dbReference type="PROSITE" id="PS51257">
    <property type="entry name" value="PROKAR_LIPOPROTEIN"/>
    <property type="match status" value="1"/>
</dbReference>
<keyword evidence="1" id="KW-1133">Transmembrane helix</keyword>
<dbReference type="InterPro" id="IPR046253">
    <property type="entry name" value="DUF6286"/>
</dbReference>
<feature type="chain" id="PRO_5039245096" description="DUF6286 domain-containing protein" evidence="2">
    <location>
        <begin position="24"/>
        <end position="181"/>
    </location>
</feature>
<protein>
    <recommendedName>
        <fullName evidence="3">DUF6286 domain-containing protein</fullName>
    </recommendedName>
</protein>
<dbReference type="EMBL" id="CP023445">
    <property type="protein sequence ID" value="ATE55787.1"/>
    <property type="molecule type" value="Genomic_DNA"/>
</dbReference>
<keyword evidence="1" id="KW-0472">Membrane</keyword>
<reference evidence="4" key="1">
    <citation type="submission" date="2017-09" db="EMBL/GenBank/DDBJ databases">
        <title>Complete Genome Sequence of ansamitocin-producing Bacterium Actinosynnema pretiosum X47.</title>
        <authorList>
            <person name="Cao G."/>
            <person name="Zong G."/>
            <person name="Zhong C."/>
            <person name="Fu J."/>
        </authorList>
    </citation>
    <scope>NUCLEOTIDE SEQUENCE [LARGE SCALE GENOMIC DNA]</scope>
    <source>
        <strain evidence="4">X47</strain>
    </source>
</reference>
<feature type="signal peptide" evidence="2">
    <location>
        <begin position="1"/>
        <end position="23"/>
    </location>
</feature>
<dbReference type="Proteomes" id="UP000218505">
    <property type="component" value="Chromosome"/>
</dbReference>
<evidence type="ECO:0000259" key="3">
    <source>
        <dbReference type="Pfam" id="PF19803"/>
    </source>
</evidence>
<dbReference type="AlphaFoldDB" id="A0A290Z9V0"/>
<keyword evidence="1" id="KW-0812">Transmembrane</keyword>
<accession>A0A290Z9V0</accession>
<evidence type="ECO:0000313" key="5">
    <source>
        <dbReference type="Proteomes" id="UP000218505"/>
    </source>
</evidence>